<organism evidence="2">
    <name type="scientific">Culex pipiens</name>
    <name type="common">House mosquito</name>
    <dbReference type="NCBI Taxonomy" id="7175"/>
    <lineage>
        <taxon>Eukaryota</taxon>
        <taxon>Metazoa</taxon>
        <taxon>Ecdysozoa</taxon>
        <taxon>Arthropoda</taxon>
        <taxon>Hexapoda</taxon>
        <taxon>Insecta</taxon>
        <taxon>Pterygota</taxon>
        <taxon>Neoptera</taxon>
        <taxon>Endopterygota</taxon>
        <taxon>Diptera</taxon>
        <taxon>Nematocera</taxon>
        <taxon>Culicoidea</taxon>
        <taxon>Culicidae</taxon>
        <taxon>Culicinae</taxon>
        <taxon>Culicini</taxon>
        <taxon>Culex</taxon>
        <taxon>Culex</taxon>
    </lineage>
</organism>
<reference evidence="2" key="1">
    <citation type="submission" date="2021-05" db="EMBL/GenBank/DDBJ databases">
        <authorList>
            <person name="Alioto T."/>
            <person name="Alioto T."/>
            <person name="Gomez Garrido J."/>
        </authorList>
    </citation>
    <scope>NUCLEOTIDE SEQUENCE</scope>
</reference>
<dbReference type="EMBL" id="HBUE01284975">
    <property type="protein sequence ID" value="CAG6570950.1"/>
    <property type="molecule type" value="Transcribed_RNA"/>
</dbReference>
<evidence type="ECO:0000256" key="1">
    <source>
        <dbReference type="SAM" id="MobiDB-lite"/>
    </source>
</evidence>
<evidence type="ECO:0000313" key="2">
    <source>
        <dbReference type="EMBL" id="CAG6519399.1"/>
    </source>
</evidence>
<dbReference type="AlphaFoldDB" id="A0A8D8DUY4"/>
<accession>A0A8D8DUY4</accession>
<protein>
    <submittedName>
        <fullName evidence="2">(northern house mosquito) hypothetical protein</fullName>
    </submittedName>
</protein>
<proteinExistence type="predicted"/>
<feature type="region of interest" description="Disordered" evidence="1">
    <location>
        <begin position="1"/>
        <end position="20"/>
    </location>
</feature>
<dbReference type="EMBL" id="HBUE01179389">
    <property type="protein sequence ID" value="CAG6519399.1"/>
    <property type="molecule type" value="Transcribed_RNA"/>
</dbReference>
<name>A0A8D8DUY4_CULPI</name>
<sequence>MALQHKNPVRTAYANRSRDPQQKKNLFKFVTNFICQKEAEVKTFRHQEKKKLKCTDRIAKQYRSFKKNTFKKLTFKPQNGASLFRTKKTAADNQTTTKTNKHTKSCLRRDDETIRSNKYPKCLNLLT</sequence>